<feature type="chain" id="PRO_5026891515" evidence="1">
    <location>
        <begin position="19"/>
        <end position="188"/>
    </location>
</feature>
<protein>
    <submittedName>
        <fullName evidence="3">Uncharacterized protein LOC113216114</fullName>
    </submittedName>
</protein>
<dbReference type="GeneID" id="113216114"/>
<dbReference type="Proteomes" id="UP000504606">
    <property type="component" value="Unplaced"/>
</dbReference>
<keyword evidence="2" id="KW-1185">Reference proteome</keyword>
<sequence length="188" mass="21402">MRRQLVVFAALAVSAAQARNYDVVLESVEGYVANPEYVGADSLMRIRRTDKSSLPSMTHYIHFIKELPNITTVEVIIYEKRDNQLVPSWLKYKNNFCEYVNNEKRPIFDALAKLYRFTCPLVGMYKVDNWRPDDHLLPPVLPGPDRMMFGVRITCDTTNILKYGVLFQVDRSKAVRGGGRGPGKGKGT</sequence>
<accession>A0A6J1TED0</accession>
<dbReference type="InterPro" id="IPR010512">
    <property type="entry name" value="DUF1091"/>
</dbReference>
<gene>
    <name evidence="3" type="primary">LOC113216114</name>
</gene>
<dbReference type="RefSeq" id="XP_026291628.1">
    <property type="nucleotide sequence ID" value="XM_026435843.2"/>
</dbReference>
<reference evidence="3" key="1">
    <citation type="submission" date="2025-08" db="UniProtKB">
        <authorList>
            <consortium name="RefSeq"/>
        </authorList>
    </citation>
    <scope>IDENTIFICATION</scope>
    <source>
        <tissue evidence="3">Whole organism</tissue>
    </source>
</reference>
<keyword evidence="1" id="KW-0732">Signal</keyword>
<evidence type="ECO:0000256" key="1">
    <source>
        <dbReference type="SAM" id="SignalP"/>
    </source>
</evidence>
<proteinExistence type="predicted"/>
<dbReference type="KEGG" id="foc:113216114"/>
<dbReference type="Pfam" id="PF06477">
    <property type="entry name" value="DUF1091"/>
    <property type="match status" value="1"/>
</dbReference>
<name>A0A6J1TED0_FRAOC</name>
<dbReference type="AlphaFoldDB" id="A0A6J1TED0"/>
<organism evidence="2 3">
    <name type="scientific">Frankliniella occidentalis</name>
    <name type="common">Western flower thrips</name>
    <name type="synonym">Euthrips occidentalis</name>
    <dbReference type="NCBI Taxonomy" id="133901"/>
    <lineage>
        <taxon>Eukaryota</taxon>
        <taxon>Metazoa</taxon>
        <taxon>Ecdysozoa</taxon>
        <taxon>Arthropoda</taxon>
        <taxon>Hexapoda</taxon>
        <taxon>Insecta</taxon>
        <taxon>Pterygota</taxon>
        <taxon>Neoptera</taxon>
        <taxon>Paraneoptera</taxon>
        <taxon>Thysanoptera</taxon>
        <taxon>Terebrantia</taxon>
        <taxon>Thripoidea</taxon>
        <taxon>Thripidae</taxon>
        <taxon>Frankliniella</taxon>
    </lineage>
</organism>
<evidence type="ECO:0000313" key="3">
    <source>
        <dbReference type="RefSeq" id="XP_026291628.1"/>
    </source>
</evidence>
<evidence type="ECO:0000313" key="2">
    <source>
        <dbReference type="Proteomes" id="UP000504606"/>
    </source>
</evidence>
<dbReference type="OrthoDB" id="8188919at2759"/>
<feature type="signal peptide" evidence="1">
    <location>
        <begin position="1"/>
        <end position="18"/>
    </location>
</feature>